<reference evidence="2 3" key="1">
    <citation type="journal article" date="2021" name="bioRxiv">
        <title>Chromosome-scale and haplotype-resolved genome assembly of a tetraploid potato cultivar.</title>
        <authorList>
            <person name="Sun H."/>
            <person name="Jiao W.-B."/>
            <person name="Krause K."/>
            <person name="Campoy J.A."/>
            <person name="Goel M."/>
            <person name="Folz-Donahue K."/>
            <person name="Kukat C."/>
            <person name="Huettel B."/>
            <person name="Schneeberger K."/>
        </authorList>
    </citation>
    <scope>NUCLEOTIDE SEQUENCE [LARGE SCALE GENOMIC DNA]</scope>
    <source>
        <strain evidence="2">SolTubOtavaFocal</strain>
        <tissue evidence="2">Leaves</tissue>
    </source>
</reference>
<keyword evidence="3" id="KW-1185">Reference proteome</keyword>
<comment type="caution">
    <text evidence="2">The sequence shown here is derived from an EMBL/GenBank/DDBJ whole genome shotgun (WGS) entry which is preliminary data.</text>
</comment>
<evidence type="ECO:0000313" key="3">
    <source>
        <dbReference type="Proteomes" id="UP000826656"/>
    </source>
</evidence>
<feature type="domain" description="Reverse transcriptase zinc-binding" evidence="1">
    <location>
        <begin position="113"/>
        <end position="197"/>
    </location>
</feature>
<gene>
    <name evidence="2" type="ORF">KY290_005437</name>
</gene>
<evidence type="ECO:0000259" key="1">
    <source>
        <dbReference type="Pfam" id="PF13966"/>
    </source>
</evidence>
<dbReference type="PANTHER" id="PTHR33116">
    <property type="entry name" value="REVERSE TRANSCRIPTASE ZINC-BINDING DOMAIN-CONTAINING PROTEIN-RELATED-RELATED"/>
    <property type="match status" value="1"/>
</dbReference>
<organism evidence="2 3">
    <name type="scientific">Solanum tuberosum</name>
    <name type="common">Potato</name>
    <dbReference type="NCBI Taxonomy" id="4113"/>
    <lineage>
        <taxon>Eukaryota</taxon>
        <taxon>Viridiplantae</taxon>
        <taxon>Streptophyta</taxon>
        <taxon>Embryophyta</taxon>
        <taxon>Tracheophyta</taxon>
        <taxon>Spermatophyta</taxon>
        <taxon>Magnoliopsida</taxon>
        <taxon>eudicotyledons</taxon>
        <taxon>Gunneridae</taxon>
        <taxon>Pentapetalae</taxon>
        <taxon>asterids</taxon>
        <taxon>lamiids</taxon>
        <taxon>Solanales</taxon>
        <taxon>Solanaceae</taxon>
        <taxon>Solanoideae</taxon>
        <taxon>Solaneae</taxon>
        <taxon>Solanum</taxon>
    </lineage>
</organism>
<dbReference type="Proteomes" id="UP000826656">
    <property type="component" value="Unassembled WGS sequence"/>
</dbReference>
<dbReference type="InterPro" id="IPR026960">
    <property type="entry name" value="RVT-Znf"/>
</dbReference>
<accession>A0ABQ7WGA3</accession>
<sequence>MCKRFLWNGETQVKGKALVVWDILCWPKVAGGLNVIDIYMWNKIAILKHLWDLNKKKDKLWIVWVHTFYLKGRKPWEVIVNQASWIVRKILQARHWLEEKGLQIAEVMETNEFCINAMYKKLRGEYIKVPWRRMTCNNQGSPKWLFALYLAINRRLYTRDRLARWGITNDTLCPLCMEAHETHQHLFFTCIYSRMLWQKLLNWLSINRASNGWTEELNWAVEHASSKTIIAEVYRMTLAAIIYYIWQERNYRIFQNKERNIEMINRAIIQGIHCRASMIPRFIGFMQKLNFYP</sequence>
<evidence type="ECO:0000313" key="2">
    <source>
        <dbReference type="EMBL" id="KAH0779010.1"/>
    </source>
</evidence>
<dbReference type="PANTHER" id="PTHR33116:SF66">
    <property type="entry name" value="REVERSE TRANSCRIPTASE ZINC-BINDING DOMAIN-CONTAINING PROTEIN"/>
    <property type="match status" value="1"/>
</dbReference>
<proteinExistence type="predicted"/>
<dbReference type="Pfam" id="PF13966">
    <property type="entry name" value="zf-RVT"/>
    <property type="match status" value="1"/>
</dbReference>
<protein>
    <recommendedName>
        <fullName evidence="1">Reverse transcriptase zinc-binding domain-containing protein</fullName>
    </recommendedName>
</protein>
<name>A0ABQ7WGA3_SOLTU</name>
<dbReference type="EMBL" id="JAIVGD010000002">
    <property type="protein sequence ID" value="KAH0779010.1"/>
    <property type="molecule type" value="Genomic_DNA"/>
</dbReference>